<evidence type="ECO:0000313" key="1">
    <source>
        <dbReference type="EMBL" id="HIX95683.1"/>
    </source>
</evidence>
<protein>
    <submittedName>
        <fullName evidence="1">Uncharacterized protein</fullName>
    </submittedName>
</protein>
<dbReference type="Proteomes" id="UP000886751">
    <property type="component" value="Unassembled WGS sequence"/>
</dbReference>
<name>A0A9D1Y1X9_9FIRM</name>
<evidence type="ECO:0000313" key="2">
    <source>
        <dbReference type="Proteomes" id="UP000886751"/>
    </source>
</evidence>
<reference evidence="1" key="1">
    <citation type="journal article" date="2021" name="PeerJ">
        <title>Extensive microbial diversity within the chicken gut microbiome revealed by metagenomics and culture.</title>
        <authorList>
            <person name="Gilroy R."/>
            <person name="Ravi A."/>
            <person name="Getino M."/>
            <person name="Pursley I."/>
            <person name="Horton D.L."/>
            <person name="Alikhan N.F."/>
            <person name="Baker D."/>
            <person name="Gharbi K."/>
            <person name="Hall N."/>
            <person name="Watson M."/>
            <person name="Adriaenssens E.M."/>
            <person name="Foster-Nyarko E."/>
            <person name="Jarju S."/>
            <person name="Secka A."/>
            <person name="Antonio M."/>
            <person name="Oren A."/>
            <person name="Chaudhuri R.R."/>
            <person name="La Ragione R."/>
            <person name="Hildebrand F."/>
            <person name="Pallen M.J."/>
        </authorList>
    </citation>
    <scope>NUCLEOTIDE SEQUENCE</scope>
    <source>
        <strain evidence="1">ChiHecec2B26-7398</strain>
    </source>
</reference>
<accession>A0A9D1Y1X9</accession>
<sequence length="232" mass="25400">MAQRKPFGFRKPLFRPQQLLLLAYLLAAALWLAQALVGSAVMLNYKLKGEMPQRTVPAAELTTESFAPYSSNQWWTPPDDDPNWYLSTDSDPHIYWQGQGYLETVRLDAVHRLPPEGVALYYLLPGQTDYSEAQKVYARVTGAGQYTFDLGGRYVTGLRIDPDSAGGVPTRFTGIELNPVQPWYARLLPTGGQWLVLAFAPALAAAAAGLACALAGKAEPEETDAAGDVKRP</sequence>
<reference evidence="1" key="2">
    <citation type="submission" date="2021-04" db="EMBL/GenBank/DDBJ databases">
        <authorList>
            <person name="Gilroy R."/>
        </authorList>
    </citation>
    <scope>NUCLEOTIDE SEQUENCE</scope>
    <source>
        <strain evidence="1">ChiHecec2B26-7398</strain>
    </source>
</reference>
<gene>
    <name evidence="1" type="ORF">H9846_09525</name>
</gene>
<organism evidence="1 2">
    <name type="scientific">Candidatus Gemmiger excrementipullorum</name>
    <dbReference type="NCBI Taxonomy" id="2838610"/>
    <lineage>
        <taxon>Bacteria</taxon>
        <taxon>Bacillati</taxon>
        <taxon>Bacillota</taxon>
        <taxon>Clostridia</taxon>
        <taxon>Eubacteriales</taxon>
        <taxon>Gemmiger</taxon>
    </lineage>
</organism>
<dbReference type="EMBL" id="DXEI01000140">
    <property type="protein sequence ID" value="HIX95683.1"/>
    <property type="molecule type" value="Genomic_DNA"/>
</dbReference>
<proteinExistence type="predicted"/>
<dbReference type="AlphaFoldDB" id="A0A9D1Y1X9"/>
<comment type="caution">
    <text evidence="1">The sequence shown here is derived from an EMBL/GenBank/DDBJ whole genome shotgun (WGS) entry which is preliminary data.</text>
</comment>